<evidence type="ECO:0000313" key="1">
    <source>
        <dbReference type="EMBL" id="KAJ8884068.1"/>
    </source>
</evidence>
<name>A0ABQ9HIB4_9NEOP</name>
<gene>
    <name evidence="1" type="ORF">PR048_015925</name>
</gene>
<dbReference type="PANTHER" id="PTHR46704:SF1">
    <property type="entry name" value="TELOMERE LENGTH REGULATION PROTEIN TEL2 HOMOLOG"/>
    <property type="match status" value="1"/>
</dbReference>
<comment type="caution">
    <text evidence="1">The sequence shown here is derived from an EMBL/GenBank/DDBJ whole genome shotgun (WGS) entry which is preliminary data.</text>
</comment>
<accession>A0ABQ9HIB4</accession>
<sequence length="600" mass="68435">MAIEQSLMKSMKTERGISRGRSTQESVLCKWVYAMYATNTICEEMETFCNISLDSTEQHVDSRDSRVKRDNIDVNKLVEWFKLHDPFPNTTQLISLASGMVGNEQINCQRAYEIGLESMTKITGLQFHEIKLKRSDKVLPLSIINKSVKINDCKVSVDPLLVFQRITVSKQFESNLEEYLKYELSPYPTALFDNDGMRKTTKSSLYDNMTPIDFDVNENNVTFIIDGGFLLHRVVWSTEDTFSIIVDKYVNYLQRYYGSGIVVVFDGYSDYNTNIKAMEQLRRTAALSKTYEVCFTETMVVPITQEKCLSNRNNNKKLINMIIEKLQAVNITTKQARDDSDVLIIETAIDESKRQKTAVIMGEDIDLLVILIGRTLSHQKEIFFTKVGKGNVKTEIYSSKSFDKYPRSKKHILKKKFVKTLEKLPNLDQIAAAFEEENCPVQSLFENGVQTLLAIYNAPKSEDCIDRLRYAQFIKLTKLNKPVQLSNLPPTSAAAHQHFNRVYYQVQTWLGHDLEPQNWGWIMHDEFLEPVMTMNPPAPEELLNTIFCNCKNGCGSRCGCRKAGLQCSLACGQCNGQACLNASPYQSDINEDGTFDPEIL</sequence>
<keyword evidence="2" id="KW-1185">Reference proteome</keyword>
<evidence type="ECO:0000313" key="2">
    <source>
        <dbReference type="Proteomes" id="UP001159363"/>
    </source>
</evidence>
<evidence type="ECO:0008006" key="3">
    <source>
        <dbReference type="Google" id="ProtNLM"/>
    </source>
</evidence>
<dbReference type="EMBL" id="JARBHB010000005">
    <property type="protein sequence ID" value="KAJ8884068.1"/>
    <property type="molecule type" value="Genomic_DNA"/>
</dbReference>
<dbReference type="PANTHER" id="PTHR46704">
    <property type="entry name" value="CXC DOMAIN-CONTAINING PROTEIN-RELATED"/>
    <property type="match status" value="1"/>
</dbReference>
<proteinExistence type="predicted"/>
<dbReference type="Proteomes" id="UP001159363">
    <property type="component" value="Chromosome 4"/>
</dbReference>
<reference evidence="1 2" key="1">
    <citation type="submission" date="2023-02" db="EMBL/GenBank/DDBJ databases">
        <title>LHISI_Scaffold_Assembly.</title>
        <authorList>
            <person name="Stuart O.P."/>
            <person name="Cleave R."/>
            <person name="Magrath M.J.L."/>
            <person name="Mikheyev A.S."/>
        </authorList>
    </citation>
    <scope>NUCLEOTIDE SEQUENCE [LARGE SCALE GENOMIC DNA]</scope>
    <source>
        <strain evidence="1">Daus_M_001</strain>
        <tissue evidence="1">Leg muscle</tissue>
    </source>
</reference>
<organism evidence="1 2">
    <name type="scientific">Dryococelus australis</name>
    <dbReference type="NCBI Taxonomy" id="614101"/>
    <lineage>
        <taxon>Eukaryota</taxon>
        <taxon>Metazoa</taxon>
        <taxon>Ecdysozoa</taxon>
        <taxon>Arthropoda</taxon>
        <taxon>Hexapoda</taxon>
        <taxon>Insecta</taxon>
        <taxon>Pterygota</taxon>
        <taxon>Neoptera</taxon>
        <taxon>Polyneoptera</taxon>
        <taxon>Phasmatodea</taxon>
        <taxon>Verophasmatodea</taxon>
        <taxon>Anareolatae</taxon>
        <taxon>Phasmatidae</taxon>
        <taxon>Eurycanthinae</taxon>
        <taxon>Dryococelus</taxon>
    </lineage>
</organism>
<protein>
    <recommendedName>
        <fullName evidence="3">Tesmin/TSO1-like CXC domain-containing protein</fullName>
    </recommendedName>
</protein>